<feature type="transmembrane region" description="Helical" evidence="1">
    <location>
        <begin position="31"/>
        <end position="51"/>
    </location>
</feature>
<comment type="caution">
    <text evidence="2">The sequence shown here is derived from an EMBL/GenBank/DDBJ whole genome shotgun (WGS) entry which is preliminary data.</text>
</comment>
<accession>A0A7J6EPD6</accession>
<evidence type="ECO:0000313" key="2">
    <source>
        <dbReference type="EMBL" id="KAF4360294.1"/>
    </source>
</evidence>
<reference evidence="2 3" key="1">
    <citation type="journal article" date="2020" name="bioRxiv">
        <title>Sequence and annotation of 42 cannabis genomes reveals extensive copy number variation in cannabinoid synthesis and pathogen resistance genes.</title>
        <authorList>
            <person name="Mckernan K.J."/>
            <person name="Helbert Y."/>
            <person name="Kane L.T."/>
            <person name="Ebling H."/>
            <person name="Zhang L."/>
            <person name="Liu B."/>
            <person name="Eaton Z."/>
            <person name="Mclaughlin S."/>
            <person name="Kingan S."/>
            <person name="Baybayan P."/>
            <person name="Concepcion G."/>
            <person name="Jordan M."/>
            <person name="Riva A."/>
            <person name="Barbazuk W."/>
            <person name="Harkins T."/>
        </authorList>
    </citation>
    <scope>NUCLEOTIDE SEQUENCE [LARGE SCALE GENOMIC DNA]</scope>
    <source>
        <strain evidence="3">cv. Jamaican Lion 4</strain>
        <tissue evidence="2">Leaf</tissue>
    </source>
</reference>
<evidence type="ECO:0000256" key="1">
    <source>
        <dbReference type="SAM" id="Phobius"/>
    </source>
</evidence>
<organism evidence="2 3">
    <name type="scientific">Cannabis sativa</name>
    <name type="common">Hemp</name>
    <name type="synonym">Marijuana</name>
    <dbReference type="NCBI Taxonomy" id="3483"/>
    <lineage>
        <taxon>Eukaryota</taxon>
        <taxon>Viridiplantae</taxon>
        <taxon>Streptophyta</taxon>
        <taxon>Embryophyta</taxon>
        <taxon>Tracheophyta</taxon>
        <taxon>Spermatophyta</taxon>
        <taxon>Magnoliopsida</taxon>
        <taxon>eudicotyledons</taxon>
        <taxon>Gunneridae</taxon>
        <taxon>Pentapetalae</taxon>
        <taxon>rosids</taxon>
        <taxon>fabids</taxon>
        <taxon>Rosales</taxon>
        <taxon>Cannabaceae</taxon>
        <taxon>Cannabis</taxon>
    </lineage>
</organism>
<protein>
    <submittedName>
        <fullName evidence="2">Uncharacterized protein</fullName>
    </submittedName>
</protein>
<gene>
    <name evidence="2" type="ORF">F8388_020585</name>
</gene>
<proteinExistence type="predicted"/>
<dbReference type="AlphaFoldDB" id="A0A7J6EPD6"/>
<feature type="non-terminal residue" evidence="2">
    <location>
        <position position="1"/>
    </location>
</feature>
<dbReference type="EMBL" id="JAATIP010000206">
    <property type="protein sequence ID" value="KAF4360294.1"/>
    <property type="molecule type" value="Genomic_DNA"/>
</dbReference>
<dbReference type="Proteomes" id="UP000525078">
    <property type="component" value="Unassembled WGS sequence"/>
</dbReference>
<keyword evidence="1" id="KW-0812">Transmembrane</keyword>
<evidence type="ECO:0000313" key="3">
    <source>
        <dbReference type="Proteomes" id="UP000525078"/>
    </source>
</evidence>
<keyword evidence="1" id="KW-0472">Membrane</keyword>
<name>A0A7J6EPD6_CANSA</name>
<keyword evidence="1" id="KW-1133">Transmembrane helix</keyword>
<sequence length="77" mass="9051">NYFSRSFQLPSFKFFQTSSPSFSQPKVSRVICFKVSFFFFNLTVAPLQWFLGLGFAQDVNFSSSSSHRFYQIIRLQE</sequence>